<proteinExistence type="predicted"/>
<dbReference type="Gene3D" id="2.40.30.100">
    <property type="entry name" value="AF2212/PG0164-like"/>
    <property type="match status" value="1"/>
</dbReference>
<name>A0A1H4U278_RHOJO</name>
<dbReference type="Pfam" id="PF08922">
    <property type="entry name" value="DUF1905"/>
    <property type="match status" value="1"/>
</dbReference>
<dbReference type="EMBL" id="FNTL01000004">
    <property type="protein sequence ID" value="SEC62650.1"/>
    <property type="molecule type" value="Genomic_DNA"/>
</dbReference>
<protein>
    <recommendedName>
        <fullName evidence="4">DUF1905 domain-containing protein</fullName>
    </recommendedName>
</protein>
<dbReference type="InterPro" id="IPR015018">
    <property type="entry name" value="DUF1905"/>
</dbReference>
<accession>A0A1H4U278</accession>
<feature type="region of interest" description="Disordered" evidence="1">
    <location>
        <begin position="1"/>
        <end position="21"/>
    </location>
</feature>
<dbReference type="OrthoDB" id="8246703at2"/>
<gene>
    <name evidence="2" type="ORF">SAMN04490220_2143</name>
</gene>
<feature type="compositionally biased region" description="Polar residues" evidence="1">
    <location>
        <begin position="1"/>
        <end position="12"/>
    </location>
</feature>
<dbReference type="SUPFAM" id="SSF141694">
    <property type="entry name" value="AF2212/PG0164-like"/>
    <property type="match status" value="1"/>
</dbReference>
<dbReference type="RefSeq" id="WP_073363130.1">
    <property type="nucleotide sequence ID" value="NZ_FNTL01000004.1"/>
</dbReference>
<dbReference type="InterPro" id="IPR037079">
    <property type="entry name" value="AF2212/PG0164-like_sf"/>
</dbReference>
<evidence type="ECO:0000313" key="2">
    <source>
        <dbReference type="EMBL" id="SEC62650.1"/>
    </source>
</evidence>
<evidence type="ECO:0008006" key="4">
    <source>
        <dbReference type="Google" id="ProtNLM"/>
    </source>
</evidence>
<reference evidence="3" key="1">
    <citation type="submission" date="2016-10" db="EMBL/GenBank/DDBJ databases">
        <authorList>
            <person name="Varghese N."/>
        </authorList>
    </citation>
    <scope>NUCLEOTIDE SEQUENCE [LARGE SCALE GENOMIC DNA]</scope>
    <source>
        <strain evidence="3">DSM 44719</strain>
    </source>
</reference>
<evidence type="ECO:0000313" key="3">
    <source>
        <dbReference type="Proteomes" id="UP000183407"/>
    </source>
</evidence>
<dbReference type="Proteomes" id="UP000183407">
    <property type="component" value="Unassembled WGS sequence"/>
</dbReference>
<organism evidence="2 3">
    <name type="scientific">Rhodococcus jostii</name>
    <dbReference type="NCBI Taxonomy" id="132919"/>
    <lineage>
        <taxon>Bacteria</taxon>
        <taxon>Bacillati</taxon>
        <taxon>Actinomycetota</taxon>
        <taxon>Actinomycetes</taxon>
        <taxon>Mycobacteriales</taxon>
        <taxon>Nocardiaceae</taxon>
        <taxon>Rhodococcus</taxon>
    </lineage>
</organism>
<evidence type="ECO:0000256" key="1">
    <source>
        <dbReference type="SAM" id="MobiDB-lite"/>
    </source>
</evidence>
<dbReference type="AlphaFoldDB" id="A0A1H4U278"/>
<sequence>MPHTSSARTPSAGTPGPLDRSFTATLIQGSQKGAWTYVVMPDSAAYFGTRGLVKIRGTIDGHPFRSSFMALGDGTHKLAVKADTRKAIGKGPGDTVTIHLTERIE</sequence>